<sequence length="102" mass="10417">MTLILTLDPDLTPGLQDGIVGLWAGVSDAGGAVGFVPPVTEDRVWRSPRVTTATTSPCGSTGVTGPGPAPARGGPGGRDVRHASLEDRRAARRPVRPAAPLQ</sequence>
<dbReference type="Proteomes" id="UP001500305">
    <property type="component" value="Unassembled WGS sequence"/>
</dbReference>
<proteinExistence type="predicted"/>
<comment type="caution">
    <text evidence="2">The sequence shown here is derived from an EMBL/GenBank/DDBJ whole genome shotgun (WGS) entry which is preliminary data.</text>
</comment>
<feature type="compositionally biased region" description="Polar residues" evidence="1">
    <location>
        <begin position="49"/>
        <end position="63"/>
    </location>
</feature>
<gene>
    <name evidence="2" type="ORF">GCM10010430_40600</name>
</gene>
<feature type="compositionally biased region" description="Basic and acidic residues" evidence="1">
    <location>
        <begin position="78"/>
        <end position="89"/>
    </location>
</feature>
<reference evidence="3" key="1">
    <citation type="journal article" date="2019" name="Int. J. Syst. Evol. Microbiol.">
        <title>The Global Catalogue of Microorganisms (GCM) 10K type strain sequencing project: providing services to taxonomists for standard genome sequencing and annotation.</title>
        <authorList>
            <consortium name="The Broad Institute Genomics Platform"/>
            <consortium name="The Broad Institute Genome Sequencing Center for Infectious Disease"/>
            <person name="Wu L."/>
            <person name="Ma J."/>
        </authorList>
    </citation>
    <scope>NUCLEOTIDE SEQUENCE [LARGE SCALE GENOMIC DNA]</scope>
    <source>
        <strain evidence="3">JCM 7356</strain>
    </source>
</reference>
<dbReference type="EMBL" id="BAAATR010000017">
    <property type="protein sequence ID" value="GAA2252750.1"/>
    <property type="molecule type" value="Genomic_DNA"/>
</dbReference>
<protein>
    <submittedName>
        <fullName evidence="2">Uncharacterized protein</fullName>
    </submittedName>
</protein>
<evidence type="ECO:0000313" key="2">
    <source>
        <dbReference type="EMBL" id="GAA2252750.1"/>
    </source>
</evidence>
<feature type="region of interest" description="Disordered" evidence="1">
    <location>
        <begin position="46"/>
        <end position="102"/>
    </location>
</feature>
<name>A0ABP5R6E3_9ACTN</name>
<organism evidence="2 3">
    <name type="scientific">Kitasatospora cystarginea</name>
    <dbReference type="NCBI Taxonomy" id="58350"/>
    <lineage>
        <taxon>Bacteria</taxon>
        <taxon>Bacillati</taxon>
        <taxon>Actinomycetota</taxon>
        <taxon>Actinomycetes</taxon>
        <taxon>Kitasatosporales</taxon>
        <taxon>Streptomycetaceae</taxon>
        <taxon>Kitasatospora</taxon>
    </lineage>
</organism>
<evidence type="ECO:0000256" key="1">
    <source>
        <dbReference type="SAM" id="MobiDB-lite"/>
    </source>
</evidence>
<accession>A0ABP5R6E3</accession>
<keyword evidence="3" id="KW-1185">Reference proteome</keyword>
<evidence type="ECO:0000313" key="3">
    <source>
        <dbReference type="Proteomes" id="UP001500305"/>
    </source>
</evidence>